<dbReference type="eggNOG" id="COG0657">
    <property type="taxonomic scope" value="Bacteria"/>
</dbReference>
<dbReference type="OrthoDB" id="9806180at2"/>
<dbReference type="Pfam" id="PF07859">
    <property type="entry name" value="Abhydrolase_3"/>
    <property type="match status" value="1"/>
</dbReference>
<dbReference type="RefSeq" id="WP_011995386.1">
    <property type="nucleotide sequence ID" value="NC_009719.1"/>
</dbReference>
<gene>
    <name evidence="3" type="ordered locus">Plav_0472</name>
</gene>
<dbReference type="SUPFAM" id="SSF53474">
    <property type="entry name" value="alpha/beta-Hydrolases"/>
    <property type="match status" value="1"/>
</dbReference>
<evidence type="ECO:0000313" key="4">
    <source>
        <dbReference type="Proteomes" id="UP000006377"/>
    </source>
</evidence>
<sequence>MSGSNPFDPKLFTAEAISPETKGINDFIVGAMKELPEWWEVGVATFREQRAKGEGAFPLAPKSPQAREIVIDGKAGNKITLRVIAPETSPKGVYLHIHGGGWVLGGADQQDPMLERIAKNTGLACVSVEYRLAPEHPYPAGPDDCEAAAIWLAKNAKTEFGTDLLTIGGESAGAHLSAVTLIRMRDKHGFTGFAGANLVFGAFDMSMTPSQRAFGNERLILRTLDIEKFGDAFLPPEIDRRDPDVSPLYARLHDMPPALFSIGTRDALLDDSLFMHARWTAAGNKAELAVFPGGAHGFIAFPGELAAAANKRADDFLKSVAG</sequence>
<evidence type="ECO:0000256" key="1">
    <source>
        <dbReference type="ARBA" id="ARBA00022801"/>
    </source>
</evidence>
<dbReference type="GO" id="GO:0016787">
    <property type="term" value="F:hydrolase activity"/>
    <property type="evidence" value="ECO:0007669"/>
    <property type="project" value="UniProtKB-KW"/>
</dbReference>
<dbReference type="PANTHER" id="PTHR48081">
    <property type="entry name" value="AB HYDROLASE SUPERFAMILY PROTEIN C4A8.06C"/>
    <property type="match status" value="1"/>
</dbReference>
<protein>
    <submittedName>
        <fullName evidence="3">Alpha/beta hydrolase fold-3 domain protein</fullName>
    </submittedName>
</protein>
<dbReference type="AlphaFoldDB" id="A7HQB2"/>
<keyword evidence="1 3" id="KW-0378">Hydrolase</keyword>
<accession>A7HQB2</accession>
<reference evidence="3 4" key="1">
    <citation type="journal article" date="2011" name="Stand. Genomic Sci.">
        <title>Complete genome sequence of Parvibaculum lavamentivorans type strain (DS-1(T)).</title>
        <authorList>
            <person name="Schleheck D."/>
            <person name="Weiss M."/>
            <person name="Pitluck S."/>
            <person name="Bruce D."/>
            <person name="Land M.L."/>
            <person name="Han S."/>
            <person name="Saunders E."/>
            <person name="Tapia R."/>
            <person name="Detter C."/>
            <person name="Brettin T."/>
            <person name="Han J."/>
            <person name="Woyke T."/>
            <person name="Goodwin L."/>
            <person name="Pennacchio L."/>
            <person name="Nolan M."/>
            <person name="Cook A.M."/>
            <person name="Kjelleberg S."/>
            <person name="Thomas T."/>
        </authorList>
    </citation>
    <scope>NUCLEOTIDE SEQUENCE [LARGE SCALE GENOMIC DNA]</scope>
    <source>
        <strain evidence="4">DS-1 / DSM 13023 / NCIMB 13966</strain>
    </source>
</reference>
<dbReference type="EMBL" id="CP000774">
    <property type="protein sequence ID" value="ABS62095.1"/>
    <property type="molecule type" value="Genomic_DNA"/>
</dbReference>
<dbReference type="InterPro" id="IPR013094">
    <property type="entry name" value="AB_hydrolase_3"/>
</dbReference>
<dbReference type="PANTHER" id="PTHR48081:SF8">
    <property type="entry name" value="ALPHA_BETA HYDROLASE FOLD-3 DOMAIN-CONTAINING PROTEIN-RELATED"/>
    <property type="match status" value="1"/>
</dbReference>
<dbReference type="HOGENOM" id="CLU_012494_13_2_5"/>
<dbReference type="KEGG" id="pla:Plav_0472"/>
<dbReference type="STRING" id="402881.Plav_0472"/>
<evidence type="ECO:0000259" key="2">
    <source>
        <dbReference type="Pfam" id="PF07859"/>
    </source>
</evidence>
<dbReference type="InterPro" id="IPR029058">
    <property type="entry name" value="AB_hydrolase_fold"/>
</dbReference>
<name>A7HQB2_PARL1</name>
<dbReference type="InterPro" id="IPR050300">
    <property type="entry name" value="GDXG_lipolytic_enzyme"/>
</dbReference>
<keyword evidence="4" id="KW-1185">Reference proteome</keyword>
<organism evidence="3 4">
    <name type="scientific">Parvibaculum lavamentivorans (strain DS-1 / DSM 13023 / NCIMB 13966)</name>
    <dbReference type="NCBI Taxonomy" id="402881"/>
    <lineage>
        <taxon>Bacteria</taxon>
        <taxon>Pseudomonadati</taxon>
        <taxon>Pseudomonadota</taxon>
        <taxon>Alphaproteobacteria</taxon>
        <taxon>Hyphomicrobiales</taxon>
        <taxon>Parvibaculaceae</taxon>
        <taxon>Parvibaculum</taxon>
    </lineage>
</organism>
<proteinExistence type="predicted"/>
<dbReference type="Gene3D" id="3.40.50.1820">
    <property type="entry name" value="alpha/beta hydrolase"/>
    <property type="match status" value="1"/>
</dbReference>
<feature type="domain" description="Alpha/beta hydrolase fold-3" evidence="2">
    <location>
        <begin position="95"/>
        <end position="299"/>
    </location>
</feature>
<dbReference type="Proteomes" id="UP000006377">
    <property type="component" value="Chromosome"/>
</dbReference>
<evidence type="ECO:0000313" key="3">
    <source>
        <dbReference type="EMBL" id="ABS62095.1"/>
    </source>
</evidence>